<dbReference type="Pfam" id="PF13229">
    <property type="entry name" value="Beta_helix"/>
    <property type="match status" value="1"/>
</dbReference>
<name>A0ABW0W5B6_9BACL</name>
<sequence length="349" mass="37716">MPMIVDVKLDYQAAGDGINDDTQAIQAAIDQVAEGGTVLIPPGVYRLTKNMKNKQVTGYGTSYSALKISRPVTILMEGAVFETETSHSYGVFWIYQASEVHLKGGSLKGDVLPADGIWSSRIGVLIQNSHHCSIEDMETFNYSQGINIYNSEYCTVRSFKTSYNMGSGIICFGSKYSLIDSCTISSCGDGHLSLFGGGQHNTVVNCFVSEDRPGYSSEQGITLERERNSLIKNNTVNGFYYGIDIKNGSDSCTIESNRTYNNQNNIAIRPGDGGGNGQAASNNISLKKNVTTNPRGVSPNASILIKAGTGHTLIENTINKNKLVLTGGILLNSNIITNQYKLIANTFID</sequence>
<dbReference type="SUPFAM" id="SSF51126">
    <property type="entry name" value="Pectin lyase-like"/>
    <property type="match status" value="1"/>
</dbReference>
<dbReference type="InterPro" id="IPR024535">
    <property type="entry name" value="RHGA/B-epi-like_pectate_lyase"/>
</dbReference>
<dbReference type="Proteomes" id="UP001596047">
    <property type="component" value="Unassembled WGS sequence"/>
</dbReference>
<accession>A0ABW0W5B6</accession>
<dbReference type="RefSeq" id="WP_379191522.1">
    <property type="nucleotide sequence ID" value="NZ_JBHSOW010000106.1"/>
</dbReference>
<dbReference type="Pfam" id="PF12708">
    <property type="entry name" value="Pect-lyase_RHGA_epim"/>
    <property type="match status" value="1"/>
</dbReference>
<dbReference type="SMART" id="SM00710">
    <property type="entry name" value="PbH1"/>
    <property type="match status" value="7"/>
</dbReference>
<dbReference type="InterPro" id="IPR011050">
    <property type="entry name" value="Pectin_lyase_fold/virulence"/>
</dbReference>
<protein>
    <submittedName>
        <fullName evidence="3">Nitrous oxide reductase family maturation protein NosD</fullName>
    </submittedName>
</protein>
<dbReference type="InterPro" id="IPR039448">
    <property type="entry name" value="Beta_helix"/>
</dbReference>
<dbReference type="InterPro" id="IPR006626">
    <property type="entry name" value="PbH1"/>
</dbReference>
<dbReference type="InterPro" id="IPR012334">
    <property type="entry name" value="Pectin_lyas_fold"/>
</dbReference>
<dbReference type="EMBL" id="JBHSOW010000106">
    <property type="protein sequence ID" value="MFC5652868.1"/>
    <property type="molecule type" value="Genomic_DNA"/>
</dbReference>
<reference evidence="4" key="1">
    <citation type="journal article" date="2019" name="Int. J. Syst. Evol. Microbiol.">
        <title>The Global Catalogue of Microorganisms (GCM) 10K type strain sequencing project: providing services to taxonomists for standard genome sequencing and annotation.</title>
        <authorList>
            <consortium name="The Broad Institute Genomics Platform"/>
            <consortium name="The Broad Institute Genome Sequencing Center for Infectious Disease"/>
            <person name="Wu L."/>
            <person name="Ma J."/>
        </authorList>
    </citation>
    <scope>NUCLEOTIDE SEQUENCE [LARGE SCALE GENOMIC DNA]</scope>
    <source>
        <strain evidence="4">CGMCC 1.3240</strain>
    </source>
</reference>
<evidence type="ECO:0000259" key="1">
    <source>
        <dbReference type="Pfam" id="PF12708"/>
    </source>
</evidence>
<evidence type="ECO:0000259" key="2">
    <source>
        <dbReference type="Pfam" id="PF13229"/>
    </source>
</evidence>
<evidence type="ECO:0000313" key="3">
    <source>
        <dbReference type="EMBL" id="MFC5652868.1"/>
    </source>
</evidence>
<keyword evidence="4" id="KW-1185">Reference proteome</keyword>
<comment type="caution">
    <text evidence="3">The sequence shown here is derived from an EMBL/GenBank/DDBJ whole genome shotgun (WGS) entry which is preliminary data.</text>
</comment>
<dbReference type="Gene3D" id="2.160.20.10">
    <property type="entry name" value="Single-stranded right-handed beta-helix, Pectin lyase-like"/>
    <property type="match status" value="1"/>
</dbReference>
<organism evidence="3 4">
    <name type="scientific">Paenibacillus solisilvae</name>
    <dbReference type="NCBI Taxonomy" id="2486751"/>
    <lineage>
        <taxon>Bacteria</taxon>
        <taxon>Bacillati</taxon>
        <taxon>Bacillota</taxon>
        <taxon>Bacilli</taxon>
        <taxon>Bacillales</taxon>
        <taxon>Paenibacillaceae</taxon>
        <taxon>Paenibacillus</taxon>
    </lineage>
</organism>
<feature type="domain" description="Right handed beta helix" evidence="2">
    <location>
        <begin position="119"/>
        <end position="258"/>
    </location>
</feature>
<feature type="domain" description="Rhamnogalacturonase A/B/Epimerase-like pectate lyase" evidence="1">
    <location>
        <begin position="6"/>
        <end position="68"/>
    </location>
</feature>
<evidence type="ECO:0000313" key="4">
    <source>
        <dbReference type="Proteomes" id="UP001596047"/>
    </source>
</evidence>
<gene>
    <name evidence="3" type="ORF">ACFPYJ_27945</name>
</gene>
<proteinExistence type="predicted"/>